<dbReference type="Pfam" id="PF03852">
    <property type="entry name" value="Vsr"/>
    <property type="match status" value="1"/>
</dbReference>
<reference evidence="7 9" key="1">
    <citation type="submission" date="2015-06" db="EMBL/GenBank/DDBJ databases">
        <title>Improved classification and identification of acetic acid bacteria using matrix-assisted laser desorption/ionization time-of-flight mass spectrometry; Gluconobacter nephelii and Gluconobacter uchimurae are later heterotypic synonyms of Gluconobacter japonicus and Gluconobacter oxydans, respectively.</title>
        <authorList>
            <person name="Li L."/>
            <person name="Cleenwerck I."/>
            <person name="De Vuyst L."/>
            <person name="Vandamme P."/>
        </authorList>
    </citation>
    <scope>NUCLEOTIDE SEQUENCE [LARGE SCALE GENOMIC DNA]</scope>
    <source>
        <strain evidence="7 9">LMG 1608</strain>
    </source>
</reference>
<dbReference type="Proteomes" id="UP000075312">
    <property type="component" value="Unassembled WGS sequence"/>
</dbReference>
<accession>A0A149URC3</accession>
<evidence type="ECO:0000313" key="10">
    <source>
        <dbReference type="Proteomes" id="UP001523543"/>
    </source>
</evidence>
<dbReference type="EMBL" id="LHZY01000065">
    <property type="protein sequence ID" value="KXV70541.1"/>
    <property type="molecule type" value="Genomic_DNA"/>
</dbReference>
<dbReference type="SUPFAM" id="SSF52980">
    <property type="entry name" value="Restriction endonuclease-like"/>
    <property type="match status" value="1"/>
</dbReference>
<dbReference type="InterPro" id="IPR011335">
    <property type="entry name" value="Restrct_endonuc-II-like"/>
</dbReference>
<comment type="similarity">
    <text evidence="6">Belongs to the vsr family.</text>
</comment>
<keyword evidence="10" id="KW-1185">Reference proteome</keyword>
<evidence type="ECO:0000256" key="5">
    <source>
        <dbReference type="ARBA" id="ARBA00023204"/>
    </source>
</evidence>
<dbReference type="Gene3D" id="3.40.960.10">
    <property type="entry name" value="VSR Endonuclease"/>
    <property type="match status" value="1"/>
</dbReference>
<dbReference type="GO" id="GO:0006298">
    <property type="term" value="P:mismatch repair"/>
    <property type="evidence" value="ECO:0007669"/>
    <property type="project" value="UniProtKB-UniRule"/>
</dbReference>
<proteinExistence type="inferred from homology"/>
<evidence type="ECO:0000256" key="2">
    <source>
        <dbReference type="ARBA" id="ARBA00022759"/>
    </source>
</evidence>
<dbReference type="Proteomes" id="UP001523543">
    <property type="component" value="Unassembled WGS sequence"/>
</dbReference>
<dbReference type="AlphaFoldDB" id="A0A149URC3"/>
<name>A0A149URC3_9PROT</name>
<comment type="function">
    <text evidence="6">May nick specific sequences that contain T:G mispairs resulting from m5C-deamination.</text>
</comment>
<dbReference type="NCBIfam" id="TIGR00632">
    <property type="entry name" value="vsr"/>
    <property type="match status" value="1"/>
</dbReference>
<keyword evidence="2 6" id="KW-0255">Endonuclease</keyword>
<dbReference type="RefSeq" id="WP_062144240.1">
    <property type="nucleotide sequence ID" value="NZ_JAMYZR010000009.1"/>
</dbReference>
<evidence type="ECO:0000256" key="6">
    <source>
        <dbReference type="PIRNR" id="PIRNR018267"/>
    </source>
</evidence>
<evidence type="ECO:0000256" key="1">
    <source>
        <dbReference type="ARBA" id="ARBA00022722"/>
    </source>
</evidence>
<evidence type="ECO:0000256" key="3">
    <source>
        <dbReference type="ARBA" id="ARBA00022763"/>
    </source>
</evidence>
<keyword evidence="3 6" id="KW-0227">DNA damage</keyword>
<evidence type="ECO:0000256" key="4">
    <source>
        <dbReference type="ARBA" id="ARBA00022801"/>
    </source>
</evidence>
<keyword evidence="4 6" id="KW-0378">Hydrolase</keyword>
<keyword evidence="5 6" id="KW-0234">DNA repair</keyword>
<reference evidence="8 10" key="2">
    <citation type="submission" date="2022-06" db="EMBL/GenBank/DDBJ databases">
        <title>Acetobacer genomes from food samples.</title>
        <authorList>
            <person name="Sombolestani A."/>
        </authorList>
    </citation>
    <scope>NUCLEOTIDE SEQUENCE [LARGE SCALE GENOMIC DNA]</scope>
    <source>
        <strain evidence="8 10">R-83281</strain>
    </source>
</reference>
<dbReference type="CDD" id="cd00221">
    <property type="entry name" value="Vsr"/>
    <property type="match status" value="1"/>
</dbReference>
<organism evidence="7 9">
    <name type="scientific">Acetobacter cerevisiae</name>
    <dbReference type="NCBI Taxonomy" id="178900"/>
    <lineage>
        <taxon>Bacteria</taxon>
        <taxon>Pseudomonadati</taxon>
        <taxon>Pseudomonadota</taxon>
        <taxon>Alphaproteobacteria</taxon>
        <taxon>Acetobacterales</taxon>
        <taxon>Acetobacteraceae</taxon>
        <taxon>Acetobacter</taxon>
    </lineage>
</organism>
<dbReference type="GO" id="GO:0004519">
    <property type="term" value="F:endonuclease activity"/>
    <property type="evidence" value="ECO:0007669"/>
    <property type="project" value="UniProtKB-KW"/>
</dbReference>
<keyword evidence="1 6" id="KW-0540">Nuclease</keyword>
<sequence>MDVHDKATRSRNMAAIQGKNTRPELMIRKALHAEGFRFRLHRRDLPGKPDLVLPRFHAVIFVHGCFWHHHTCHLFKWPATRPEFWQKKIGRNVENDARALEQLQKDGWRTAIVWECALKGKARLDPAVIVQTLSSWLHSDKQTLTVQGKSAE</sequence>
<dbReference type="InterPro" id="IPR004603">
    <property type="entry name" value="DNA_mismatch_endonuc_vsr"/>
</dbReference>
<dbReference type="GO" id="GO:0016787">
    <property type="term" value="F:hydrolase activity"/>
    <property type="evidence" value="ECO:0007669"/>
    <property type="project" value="UniProtKB-KW"/>
</dbReference>
<dbReference type="PIRSF" id="PIRSF018267">
    <property type="entry name" value="VSR_endonuc"/>
    <property type="match status" value="1"/>
</dbReference>
<dbReference type="EC" id="3.1.-.-" evidence="6"/>
<dbReference type="PATRIC" id="fig|178900.6.peg.124"/>
<dbReference type="EMBL" id="JAMYZR010000009">
    <property type="protein sequence ID" value="MCP1245941.1"/>
    <property type="molecule type" value="Genomic_DNA"/>
</dbReference>
<evidence type="ECO:0000313" key="7">
    <source>
        <dbReference type="EMBL" id="KXV70541.1"/>
    </source>
</evidence>
<gene>
    <name evidence="8" type="primary">vsr</name>
    <name evidence="7" type="ORF">AD952_12625</name>
    <name evidence="8" type="ORF">NKW54_08300</name>
</gene>
<protein>
    <recommendedName>
        <fullName evidence="6">Very short patch repair endonuclease</fullName>
        <ecNumber evidence="6">3.1.-.-</ecNumber>
    </recommendedName>
</protein>
<evidence type="ECO:0000313" key="8">
    <source>
        <dbReference type="EMBL" id="MCP1245941.1"/>
    </source>
</evidence>
<evidence type="ECO:0000313" key="9">
    <source>
        <dbReference type="Proteomes" id="UP000075312"/>
    </source>
</evidence>
<comment type="caution">
    <text evidence="7">The sequence shown here is derived from an EMBL/GenBank/DDBJ whole genome shotgun (WGS) entry which is preliminary data.</text>
</comment>